<dbReference type="SUPFAM" id="SSF56601">
    <property type="entry name" value="beta-lactamase/transpeptidase-like"/>
    <property type="match status" value="1"/>
</dbReference>
<feature type="domain" description="Beta-lactamase-related" evidence="2">
    <location>
        <begin position="77"/>
        <end position="249"/>
    </location>
</feature>
<evidence type="ECO:0000256" key="1">
    <source>
        <dbReference type="SAM" id="Phobius"/>
    </source>
</evidence>
<dbReference type="EMBL" id="LAZR01004224">
    <property type="protein sequence ID" value="KKN10650.1"/>
    <property type="molecule type" value="Genomic_DNA"/>
</dbReference>
<proteinExistence type="predicted"/>
<keyword evidence="1" id="KW-1133">Transmembrane helix</keyword>
<keyword evidence="1" id="KW-0812">Transmembrane</keyword>
<dbReference type="InterPro" id="IPR050789">
    <property type="entry name" value="Diverse_Enzym_Activities"/>
</dbReference>
<dbReference type="Pfam" id="PF00144">
    <property type="entry name" value="Beta-lactamase"/>
    <property type="match status" value="1"/>
</dbReference>
<organism evidence="3">
    <name type="scientific">marine sediment metagenome</name>
    <dbReference type="NCBI Taxonomy" id="412755"/>
    <lineage>
        <taxon>unclassified sequences</taxon>
        <taxon>metagenomes</taxon>
        <taxon>ecological metagenomes</taxon>
    </lineage>
</organism>
<comment type="caution">
    <text evidence="3">The sequence shown here is derived from an EMBL/GenBank/DDBJ whole genome shotgun (WGS) entry which is preliminary data.</text>
</comment>
<protein>
    <recommendedName>
        <fullName evidence="2">Beta-lactamase-related domain-containing protein</fullName>
    </recommendedName>
</protein>
<dbReference type="Gene3D" id="3.40.710.10">
    <property type="entry name" value="DD-peptidase/beta-lactamase superfamily"/>
    <property type="match status" value="1"/>
</dbReference>
<name>A0A0F9MTM6_9ZZZZ</name>
<keyword evidence="1" id="KW-0472">Membrane</keyword>
<dbReference type="AlphaFoldDB" id="A0A0F9MTM6"/>
<evidence type="ECO:0000259" key="2">
    <source>
        <dbReference type="Pfam" id="PF00144"/>
    </source>
</evidence>
<dbReference type="InterPro" id="IPR001466">
    <property type="entry name" value="Beta-lactam-related"/>
</dbReference>
<gene>
    <name evidence="3" type="ORF">LCGC14_1034490</name>
</gene>
<accession>A0A0F9MTM6</accession>
<feature type="transmembrane region" description="Helical" evidence="1">
    <location>
        <begin position="394"/>
        <end position="418"/>
    </location>
</feature>
<dbReference type="PANTHER" id="PTHR43283:SF7">
    <property type="entry name" value="BETA-LACTAMASE-RELATED DOMAIN-CONTAINING PROTEIN"/>
    <property type="match status" value="1"/>
</dbReference>
<feature type="transmembrane region" description="Helical" evidence="1">
    <location>
        <begin position="12"/>
        <end position="32"/>
    </location>
</feature>
<dbReference type="PANTHER" id="PTHR43283">
    <property type="entry name" value="BETA-LACTAMASE-RELATED"/>
    <property type="match status" value="1"/>
</dbReference>
<sequence>MRDLLKRRNLSIKYIILLVLISVPFYLLPISVRGDSGDVYWPTNEWTEVNPKTQGLDSNSISRMFEYIEDNSLDVHSVIIARNGYLLTEKYLYNSQLRDTKTYFGGSTIHAQYSTTKSLMALLIGVAIQEGYLSNISQTLYEFFANIWNPSFTDSAEKKNITIEQLLTMNAGFIGMLNFAYPGGSTESEDCIEWALDDLPLMFTPGESGGFEYSNDGPNLLSGIISNVTGQSSANFAQEYLFEPMGITEEDWDWWGDTNGVSFGGYGFECSPQVQAKLGILSLNNGTWNGTQLIPSDWVKDATTYKVDGGWVYNPPSKYFNYGYLIYTNDSYNNGPHVGYHTSGMGGQSIFVIPEYNLIVAFTGWLSGAYDWVYRNLIEDYILQFMEESGTDGVIPGIPLITLMLTTGLAVAFYGSIIKRKMTRKAKRSS</sequence>
<evidence type="ECO:0000313" key="3">
    <source>
        <dbReference type="EMBL" id="KKN10650.1"/>
    </source>
</evidence>
<reference evidence="3" key="1">
    <citation type="journal article" date="2015" name="Nature">
        <title>Complex archaea that bridge the gap between prokaryotes and eukaryotes.</title>
        <authorList>
            <person name="Spang A."/>
            <person name="Saw J.H."/>
            <person name="Jorgensen S.L."/>
            <person name="Zaremba-Niedzwiedzka K."/>
            <person name="Martijn J."/>
            <person name="Lind A.E."/>
            <person name="van Eijk R."/>
            <person name="Schleper C."/>
            <person name="Guy L."/>
            <person name="Ettema T.J."/>
        </authorList>
    </citation>
    <scope>NUCLEOTIDE SEQUENCE</scope>
</reference>
<dbReference type="InterPro" id="IPR012338">
    <property type="entry name" value="Beta-lactam/transpept-like"/>
</dbReference>